<evidence type="ECO:0000313" key="3">
    <source>
        <dbReference type="Proteomes" id="UP001589683"/>
    </source>
</evidence>
<reference evidence="2 3" key="1">
    <citation type="submission" date="2024-09" db="EMBL/GenBank/DDBJ databases">
        <authorList>
            <person name="Sun Q."/>
            <person name="Mori K."/>
        </authorList>
    </citation>
    <scope>NUCLEOTIDE SEQUENCE [LARGE SCALE GENOMIC DNA]</scope>
    <source>
        <strain evidence="2 3">CECT 8726</strain>
    </source>
</reference>
<protein>
    <submittedName>
        <fullName evidence="2">HlyD family secretion protein</fullName>
    </submittedName>
</protein>
<dbReference type="PANTHER" id="PTHR30367">
    <property type="entry name" value="P-HYDROXYBENZOIC ACID EFFLUX PUMP SUBUNIT AAEA-RELATED"/>
    <property type="match status" value="1"/>
</dbReference>
<comment type="caution">
    <text evidence="2">The sequence shown here is derived from an EMBL/GenBank/DDBJ whole genome shotgun (WGS) entry which is preliminary data.</text>
</comment>
<proteinExistence type="predicted"/>
<dbReference type="InterPro" id="IPR050393">
    <property type="entry name" value="MFP_Efflux_Pump"/>
</dbReference>
<dbReference type="RefSeq" id="WP_213891107.1">
    <property type="nucleotide sequence ID" value="NZ_JAGFNU010000018.1"/>
</dbReference>
<evidence type="ECO:0000256" key="1">
    <source>
        <dbReference type="SAM" id="Coils"/>
    </source>
</evidence>
<keyword evidence="3" id="KW-1185">Reference proteome</keyword>
<keyword evidence="1" id="KW-0175">Coiled coil</keyword>
<accession>A0ABV5JFD6</accession>
<evidence type="ECO:0000313" key="2">
    <source>
        <dbReference type="EMBL" id="MFB9231830.1"/>
    </source>
</evidence>
<dbReference type="SUPFAM" id="SSF111369">
    <property type="entry name" value="HlyD-like secretion proteins"/>
    <property type="match status" value="1"/>
</dbReference>
<gene>
    <name evidence="2" type="ORF">ACFFUT_08530</name>
</gene>
<dbReference type="EMBL" id="JBHMEA010000030">
    <property type="protein sequence ID" value="MFB9231830.1"/>
    <property type="molecule type" value="Genomic_DNA"/>
</dbReference>
<feature type="coiled-coil region" evidence="1">
    <location>
        <begin position="107"/>
        <end position="141"/>
    </location>
</feature>
<dbReference type="PANTHER" id="PTHR30367:SF12">
    <property type="entry name" value="P-HYDROXYBENZOIC ACID EFFLUX PUMP SUBUNIT AAEA"/>
    <property type="match status" value="1"/>
</dbReference>
<sequence length="410" mass="44817">MLEVLVCSLVTIFPDYLIRRYMQGKRIGQELTLFSVWYELRYGITTCALLTISLITLVFYYHPSTTNVSSFFRTVTILSEGSGRVEEVFIRNNQRVNAGDPLFSLDAARQRAAVETAKRRVQEVEAAFAFTEAEVKAAEGAVENARGVTADAQEELEVRQALLDRGSTAVSTRDVEKLQNAVVSSQGALAAALAKKEAVEAQLSELLPAQLATTEAALEQAMTDLEKMVVYAGVDGDVEQFTLQPGDIVSPVLRPAGILVPSDMGRGGFQAGFSQLSAQVIKPGMIGEITCMSLPFTIVPMKVVTVSNYISAGQFRPSDQLLDIQDRARPGTITVYMEPLFEGSTDKIFRGSKCIANIYTNNHDRLAHEDLGSLEWTFLHVVDTVGVVHASLLRIQALMLPVQNLVLTGH</sequence>
<dbReference type="Gene3D" id="1.10.287.470">
    <property type="entry name" value="Helix hairpin bin"/>
    <property type="match status" value="1"/>
</dbReference>
<organism evidence="2 3">
    <name type="scientific">Pseudohalocynthiibacter aestuariivivens</name>
    <dbReference type="NCBI Taxonomy" id="1591409"/>
    <lineage>
        <taxon>Bacteria</taxon>
        <taxon>Pseudomonadati</taxon>
        <taxon>Pseudomonadota</taxon>
        <taxon>Alphaproteobacteria</taxon>
        <taxon>Rhodobacterales</taxon>
        <taxon>Paracoccaceae</taxon>
        <taxon>Pseudohalocynthiibacter</taxon>
    </lineage>
</organism>
<dbReference type="Gene3D" id="2.40.50.100">
    <property type="match status" value="1"/>
</dbReference>
<name>A0ABV5JFD6_9RHOB</name>
<dbReference type="Proteomes" id="UP001589683">
    <property type="component" value="Unassembled WGS sequence"/>
</dbReference>